<name>A0A0B7BU36_9EUPU</name>
<keyword evidence="1" id="KW-0472">Membrane</keyword>
<evidence type="ECO:0000313" key="2">
    <source>
        <dbReference type="EMBL" id="CEK96422.1"/>
    </source>
</evidence>
<protein>
    <submittedName>
        <fullName evidence="2">Uncharacterized protein</fullName>
    </submittedName>
</protein>
<evidence type="ECO:0000256" key="1">
    <source>
        <dbReference type="SAM" id="Phobius"/>
    </source>
</evidence>
<dbReference type="AlphaFoldDB" id="A0A0B7BU36"/>
<accession>A0A0B7BU36</accession>
<dbReference type="EMBL" id="HACG01049557">
    <property type="protein sequence ID" value="CEK96422.1"/>
    <property type="molecule type" value="Transcribed_RNA"/>
</dbReference>
<sequence length="73" mass="8710">MQSRIENQVVTVLYYTFDMVYHCVCCFDMVYYYVCCFDMVTVSKLQLSCDLFDQIWSKVHYDAHALLFSMYAA</sequence>
<keyword evidence="1" id="KW-1133">Transmembrane helix</keyword>
<feature type="transmembrane region" description="Helical" evidence="1">
    <location>
        <begin position="12"/>
        <end position="34"/>
    </location>
</feature>
<reference evidence="2" key="1">
    <citation type="submission" date="2014-12" db="EMBL/GenBank/DDBJ databases">
        <title>Insight into the proteome of Arion vulgaris.</title>
        <authorList>
            <person name="Aradska J."/>
            <person name="Bulat T."/>
            <person name="Smidak R."/>
            <person name="Sarate P."/>
            <person name="Gangsoo J."/>
            <person name="Sialana F."/>
            <person name="Bilban M."/>
            <person name="Lubec G."/>
        </authorList>
    </citation>
    <scope>NUCLEOTIDE SEQUENCE</scope>
    <source>
        <tissue evidence="2">Skin</tissue>
    </source>
</reference>
<gene>
    <name evidence="2" type="primary">ORF212020</name>
</gene>
<proteinExistence type="predicted"/>
<keyword evidence="1" id="KW-0812">Transmembrane</keyword>
<organism evidence="2">
    <name type="scientific">Arion vulgaris</name>
    <dbReference type="NCBI Taxonomy" id="1028688"/>
    <lineage>
        <taxon>Eukaryota</taxon>
        <taxon>Metazoa</taxon>
        <taxon>Spiralia</taxon>
        <taxon>Lophotrochozoa</taxon>
        <taxon>Mollusca</taxon>
        <taxon>Gastropoda</taxon>
        <taxon>Heterobranchia</taxon>
        <taxon>Euthyneura</taxon>
        <taxon>Panpulmonata</taxon>
        <taxon>Eupulmonata</taxon>
        <taxon>Stylommatophora</taxon>
        <taxon>Helicina</taxon>
        <taxon>Arionoidea</taxon>
        <taxon>Arionidae</taxon>
        <taxon>Arion</taxon>
    </lineage>
</organism>
<feature type="non-terminal residue" evidence="2">
    <location>
        <position position="73"/>
    </location>
</feature>